<dbReference type="InterPro" id="IPR010512">
    <property type="entry name" value="DUF1091"/>
</dbReference>
<sequence>MALPEDDPLGHGTYCVNSPTVRGKCGLKVSDFRLQKIECTRYDSSVGNITCFLHNQDTAQSEVDVDFYISRPVDGILIHMEIWKKLNGNFILTPINITINACHYFDKKERVPFHASLIMKWVQSVSNINHKCPYIGHVFIKNLNTENFRKIIPVGDYRLDVKLFEKFFTHPLVLIRGFGKKC</sequence>
<dbReference type="OrthoDB" id="7859583at2759"/>
<proteinExistence type="predicted"/>
<evidence type="ECO:0000313" key="2">
    <source>
        <dbReference type="Proteomes" id="UP000594454"/>
    </source>
</evidence>
<name>A0A7R8UPS1_HERIL</name>
<gene>
    <name evidence="1" type="ORF">HERILL_LOCUS7433</name>
</gene>
<dbReference type="Pfam" id="PF06477">
    <property type="entry name" value="DUF1091"/>
    <property type="match status" value="1"/>
</dbReference>
<accession>A0A7R8UPS1</accession>
<dbReference type="InParanoid" id="A0A7R8UPS1"/>
<dbReference type="Proteomes" id="UP000594454">
    <property type="component" value="Chromosome 3"/>
</dbReference>
<evidence type="ECO:0000313" key="1">
    <source>
        <dbReference type="EMBL" id="CAD7084545.1"/>
    </source>
</evidence>
<dbReference type="PANTHER" id="PTHR20898:SF0">
    <property type="entry name" value="DAEDALUS ON 3-RELATED"/>
    <property type="match status" value="1"/>
</dbReference>
<organism evidence="1 2">
    <name type="scientific">Hermetia illucens</name>
    <name type="common">Black soldier fly</name>
    <dbReference type="NCBI Taxonomy" id="343691"/>
    <lineage>
        <taxon>Eukaryota</taxon>
        <taxon>Metazoa</taxon>
        <taxon>Ecdysozoa</taxon>
        <taxon>Arthropoda</taxon>
        <taxon>Hexapoda</taxon>
        <taxon>Insecta</taxon>
        <taxon>Pterygota</taxon>
        <taxon>Neoptera</taxon>
        <taxon>Endopterygota</taxon>
        <taxon>Diptera</taxon>
        <taxon>Brachycera</taxon>
        <taxon>Stratiomyomorpha</taxon>
        <taxon>Stratiomyidae</taxon>
        <taxon>Hermetiinae</taxon>
        <taxon>Hermetia</taxon>
    </lineage>
</organism>
<keyword evidence="2" id="KW-1185">Reference proteome</keyword>
<reference evidence="1 2" key="1">
    <citation type="submission" date="2020-11" db="EMBL/GenBank/DDBJ databases">
        <authorList>
            <person name="Wallbank WR R."/>
            <person name="Pardo Diaz C."/>
            <person name="Kozak K."/>
            <person name="Martin S."/>
            <person name="Jiggins C."/>
            <person name="Moest M."/>
            <person name="Warren A I."/>
            <person name="Generalovic N T."/>
            <person name="Byers J.R.P. K."/>
            <person name="Montejo-Kovacevich G."/>
            <person name="Yen C E."/>
        </authorList>
    </citation>
    <scope>NUCLEOTIDE SEQUENCE [LARGE SCALE GENOMIC DNA]</scope>
</reference>
<dbReference type="EMBL" id="LR899011">
    <property type="protein sequence ID" value="CAD7084545.1"/>
    <property type="molecule type" value="Genomic_DNA"/>
</dbReference>
<protein>
    <submittedName>
        <fullName evidence="1">Uncharacterized protein</fullName>
    </submittedName>
</protein>
<dbReference type="PANTHER" id="PTHR20898">
    <property type="entry name" value="DAEDALUS ON 3-RELATED-RELATED"/>
    <property type="match status" value="1"/>
</dbReference>
<dbReference type="AlphaFoldDB" id="A0A7R8UPS1"/>